<dbReference type="InterPro" id="IPR001789">
    <property type="entry name" value="Sig_transdc_resp-reg_receiver"/>
</dbReference>
<evidence type="ECO:0000313" key="4">
    <source>
        <dbReference type="Proteomes" id="UP000199153"/>
    </source>
</evidence>
<gene>
    <name evidence="3" type="ORF">SAMN05660413_01364</name>
</gene>
<keyword evidence="1" id="KW-0597">Phosphoprotein</keyword>
<dbReference type="SUPFAM" id="SSF52172">
    <property type="entry name" value="CheY-like"/>
    <property type="match status" value="1"/>
</dbReference>
<dbReference type="InterPro" id="IPR052893">
    <property type="entry name" value="TCS_response_regulator"/>
</dbReference>
<dbReference type="SMART" id="SM00448">
    <property type="entry name" value="REC"/>
    <property type="match status" value="1"/>
</dbReference>
<proteinExistence type="predicted"/>
<dbReference type="STRING" id="287099.SAMN05660413_01364"/>
<reference evidence="3 4" key="1">
    <citation type="submission" date="2016-10" db="EMBL/GenBank/DDBJ databases">
        <authorList>
            <person name="de Groot N.N."/>
        </authorList>
    </citation>
    <scope>NUCLEOTIDE SEQUENCE [LARGE SCALE GENOMIC DNA]</scope>
    <source>
        <strain evidence="3 4">DSM 17794</strain>
    </source>
</reference>
<dbReference type="RefSeq" id="WP_175494769.1">
    <property type="nucleotide sequence ID" value="NZ_FOVL01000006.1"/>
</dbReference>
<dbReference type="EMBL" id="FOVL01000006">
    <property type="protein sequence ID" value="SFN50072.1"/>
    <property type="molecule type" value="Genomic_DNA"/>
</dbReference>
<dbReference type="GO" id="GO:0000160">
    <property type="term" value="P:phosphorelay signal transduction system"/>
    <property type="evidence" value="ECO:0007669"/>
    <property type="project" value="InterPro"/>
</dbReference>
<organism evidence="3 4">
    <name type="scientific">Salegentibacter flavus</name>
    <dbReference type="NCBI Taxonomy" id="287099"/>
    <lineage>
        <taxon>Bacteria</taxon>
        <taxon>Pseudomonadati</taxon>
        <taxon>Bacteroidota</taxon>
        <taxon>Flavobacteriia</taxon>
        <taxon>Flavobacteriales</taxon>
        <taxon>Flavobacteriaceae</taxon>
        <taxon>Salegentibacter</taxon>
    </lineage>
</organism>
<dbReference type="InterPro" id="IPR011006">
    <property type="entry name" value="CheY-like_superfamily"/>
</dbReference>
<dbReference type="PROSITE" id="PS50110">
    <property type="entry name" value="RESPONSE_REGULATORY"/>
    <property type="match status" value="1"/>
</dbReference>
<evidence type="ECO:0000259" key="2">
    <source>
        <dbReference type="PROSITE" id="PS50110"/>
    </source>
</evidence>
<keyword evidence="4" id="KW-1185">Reference proteome</keyword>
<dbReference type="Proteomes" id="UP000199153">
    <property type="component" value="Unassembled WGS sequence"/>
</dbReference>
<accession>A0A1I4ZII9</accession>
<name>A0A1I4ZII9_9FLAO</name>
<dbReference type="Gene3D" id="3.40.50.2300">
    <property type="match status" value="1"/>
</dbReference>
<dbReference type="AlphaFoldDB" id="A0A1I4ZII9"/>
<protein>
    <submittedName>
        <fullName evidence="3">Response regulator receiver domain-containing protein</fullName>
    </submittedName>
</protein>
<evidence type="ECO:0000256" key="1">
    <source>
        <dbReference type="PROSITE-ProRule" id="PRU00169"/>
    </source>
</evidence>
<evidence type="ECO:0000313" key="3">
    <source>
        <dbReference type="EMBL" id="SFN50072.1"/>
    </source>
</evidence>
<feature type="modified residue" description="4-aspartylphosphate" evidence="1">
    <location>
        <position position="68"/>
    </location>
</feature>
<feature type="domain" description="Response regulatory" evidence="2">
    <location>
        <begin position="8"/>
        <end position="138"/>
    </location>
</feature>
<sequence>MINEKLSEILLIDDDKILNFVNLRLLEKEGFTSVVCFSDAREALEYMKINYMNPKSEHDENPVLIFLDLNMPHMNGWEFLEVYDHIKDRFINRILIIILTSSSNPDDVERAEDHGDVVAFLNKPLTLERVSQVLSRYVQPKKP</sequence>
<dbReference type="PANTHER" id="PTHR44520">
    <property type="entry name" value="RESPONSE REGULATOR RCP1-RELATED"/>
    <property type="match status" value="1"/>
</dbReference>
<dbReference type="Pfam" id="PF00072">
    <property type="entry name" value="Response_reg"/>
    <property type="match status" value="1"/>
</dbReference>
<dbReference type="PANTHER" id="PTHR44520:SF2">
    <property type="entry name" value="RESPONSE REGULATOR RCP1"/>
    <property type="match status" value="1"/>
</dbReference>